<name>A0ABT0J4D6_9MICO</name>
<dbReference type="InterPro" id="IPR023696">
    <property type="entry name" value="Ureohydrolase_dom_sf"/>
</dbReference>
<dbReference type="PANTHER" id="PTHR11358:SF35">
    <property type="entry name" value="FORMIMIDOYLGLUTAMASE"/>
    <property type="match status" value="1"/>
</dbReference>
<evidence type="ECO:0000256" key="5">
    <source>
        <dbReference type="PROSITE-ProRule" id="PRU00742"/>
    </source>
</evidence>
<dbReference type="PRINTS" id="PR00116">
    <property type="entry name" value="ARGINASE"/>
</dbReference>
<keyword evidence="3" id="KW-0369">Histidine metabolism</keyword>
<gene>
    <name evidence="7" type="ORF">M1843_11445</name>
</gene>
<dbReference type="SUPFAM" id="SSF52768">
    <property type="entry name" value="Arginase/deacetylase"/>
    <property type="match status" value="1"/>
</dbReference>
<sequence>MTDAPLSHDPLWPRAGGWPATTRGGAPVDLALLGVPTWRTSLSPTGAHATPAAVRDALRRYSPTLVDGPDGAPVDLGELVVVDHGDVPEPDGPDGEARARAAVAAALGDGRQGAGAVVALGGDNALTVPVALGAWGTDVATAGLVTFDAHHDLRDGVSNGSPVRRLVEAGLDPARIVQVGIADFANSAAYARRARDLGITVVTLDELRRRGPGGPADVVREALDVAGAAGGPVHLDVDVDVCDRSVAPGCPASVPGGLAAWELRALVRAAAADARVRSVDLAEVDATADAPDGRTVRLAALCVLEVLAGLALRGGPPRD</sequence>
<evidence type="ECO:0000256" key="6">
    <source>
        <dbReference type="SAM" id="MobiDB-lite"/>
    </source>
</evidence>
<keyword evidence="4" id="KW-0464">Manganese</keyword>
<evidence type="ECO:0000256" key="3">
    <source>
        <dbReference type="ARBA" id="ARBA00022808"/>
    </source>
</evidence>
<dbReference type="Pfam" id="PF00491">
    <property type="entry name" value="Arginase"/>
    <property type="match status" value="1"/>
</dbReference>
<evidence type="ECO:0000313" key="7">
    <source>
        <dbReference type="EMBL" id="MCK9794360.1"/>
    </source>
</evidence>
<evidence type="ECO:0000256" key="4">
    <source>
        <dbReference type="ARBA" id="ARBA00023211"/>
    </source>
</evidence>
<accession>A0ABT0J4D6</accession>
<dbReference type="EMBL" id="JALQCY010000003">
    <property type="protein sequence ID" value="MCK9794360.1"/>
    <property type="molecule type" value="Genomic_DNA"/>
</dbReference>
<dbReference type="PANTHER" id="PTHR11358">
    <property type="entry name" value="ARGINASE/AGMATINASE"/>
    <property type="match status" value="1"/>
</dbReference>
<dbReference type="Proteomes" id="UP001651050">
    <property type="component" value="Unassembled WGS sequence"/>
</dbReference>
<feature type="region of interest" description="Disordered" evidence="6">
    <location>
        <begin position="1"/>
        <end position="20"/>
    </location>
</feature>
<evidence type="ECO:0000256" key="2">
    <source>
        <dbReference type="ARBA" id="ARBA00022801"/>
    </source>
</evidence>
<keyword evidence="1" id="KW-0479">Metal-binding</keyword>
<dbReference type="PIRSF" id="PIRSF036979">
    <property type="entry name" value="Arginase"/>
    <property type="match status" value="1"/>
</dbReference>
<proteinExistence type="inferred from homology"/>
<keyword evidence="8" id="KW-1185">Reference proteome</keyword>
<dbReference type="PROSITE" id="PS51409">
    <property type="entry name" value="ARGINASE_2"/>
    <property type="match status" value="1"/>
</dbReference>
<protein>
    <submittedName>
        <fullName evidence="7">Arginase family protein</fullName>
    </submittedName>
</protein>
<evidence type="ECO:0000313" key="8">
    <source>
        <dbReference type="Proteomes" id="UP001651050"/>
    </source>
</evidence>
<keyword evidence="2" id="KW-0378">Hydrolase</keyword>
<dbReference type="Gene3D" id="3.40.800.10">
    <property type="entry name" value="Ureohydrolase domain"/>
    <property type="match status" value="1"/>
</dbReference>
<reference evidence="7 8" key="1">
    <citation type="submission" date="2022-02" db="EMBL/GenBank/DDBJ databases">
        <title>The car tank lid bacteriome: a reservoir of bacteria with potential in bioremediation of fuel.</title>
        <authorList>
            <person name="Vidal-Verdu A."/>
            <person name="Gomez-Martinez D."/>
            <person name="Latorre-Perez A."/>
            <person name="Pereto J."/>
            <person name="Porcar M."/>
        </authorList>
    </citation>
    <scope>NUCLEOTIDE SEQUENCE [LARGE SCALE GENOMIC DNA]</scope>
    <source>
        <strain evidence="7 8">4D.3</strain>
    </source>
</reference>
<evidence type="ECO:0000256" key="1">
    <source>
        <dbReference type="ARBA" id="ARBA00022723"/>
    </source>
</evidence>
<comment type="caution">
    <text evidence="7">The sequence shown here is derived from an EMBL/GenBank/DDBJ whole genome shotgun (WGS) entry which is preliminary data.</text>
</comment>
<organism evidence="7 8">
    <name type="scientific">Isoptericola peretonis</name>
    <dbReference type="NCBI Taxonomy" id="2918523"/>
    <lineage>
        <taxon>Bacteria</taxon>
        <taxon>Bacillati</taxon>
        <taxon>Actinomycetota</taxon>
        <taxon>Actinomycetes</taxon>
        <taxon>Micrococcales</taxon>
        <taxon>Promicromonosporaceae</taxon>
        <taxon>Isoptericola</taxon>
    </lineage>
</organism>
<dbReference type="InterPro" id="IPR006035">
    <property type="entry name" value="Ureohydrolase"/>
</dbReference>
<dbReference type="RefSeq" id="WP_416344203.1">
    <property type="nucleotide sequence ID" value="NZ_JALQCY010000003.1"/>
</dbReference>
<comment type="similarity">
    <text evidence="5">Belongs to the arginase family.</text>
</comment>